<keyword evidence="2" id="KW-1185">Reference proteome</keyword>
<organism evidence="1 2">
    <name type="scientific">Comamonas resistens</name>
    <dbReference type="NCBI Taxonomy" id="3046670"/>
    <lineage>
        <taxon>Bacteria</taxon>
        <taxon>Pseudomonadati</taxon>
        <taxon>Pseudomonadota</taxon>
        <taxon>Betaproteobacteria</taxon>
        <taxon>Burkholderiales</taxon>
        <taxon>Comamonadaceae</taxon>
        <taxon>Comamonas</taxon>
    </lineage>
</organism>
<reference evidence="1 2" key="1">
    <citation type="submission" date="2023-05" db="EMBL/GenBank/DDBJ databases">
        <authorList>
            <person name="Yin Y."/>
            <person name="Lu Z."/>
        </authorList>
    </citation>
    <scope>NUCLEOTIDE SEQUENCE [LARGE SCALE GENOMIC DNA]</scope>
    <source>
        <strain evidence="1 2">ZM22</strain>
    </source>
</reference>
<sequence>MGASPAVAEENEPTWYLVQPLLRASLVDPLLRHYLKFLPQYLDGKVVVRETGKKPMLDRVRTALTDERADRTVVLMAPLPYGLIHDEQLAMRFEVSAVPLQVVARRPWCLAQAQDMAPRNRAAFMSWLSSLQRPVRIGLASSKGMPAIWIRAMERKTGLTWTSTDFNSSAEQGLASLLSGQQDLLLETCAELERMRALRVAGADQGRVNVLLSEQAAANRSVATFAQWQLPTPAPSWLAWFTSSKMPPARRSLLGKAINAVTLREDTQALIRELGQEPMQLSVQASQLYVDNWLSDWKSISTWMNNLPEKAAAEPVGATTPKKTRN</sequence>
<dbReference type="Gene3D" id="3.40.190.10">
    <property type="entry name" value="Periplasmic binding protein-like II"/>
    <property type="match status" value="1"/>
</dbReference>
<dbReference type="InterPro" id="IPR042100">
    <property type="entry name" value="Bug_dom1"/>
</dbReference>
<accession>A0ABY8SVN4</accession>
<dbReference type="RefSeq" id="WP_283487592.1">
    <property type="nucleotide sequence ID" value="NZ_CP125947.1"/>
</dbReference>
<name>A0ABY8SVN4_9BURK</name>
<dbReference type="Gene3D" id="3.40.190.150">
    <property type="entry name" value="Bordetella uptake gene, domain 1"/>
    <property type="match status" value="1"/>
</dbReference>
<proteinExistence type="predicted"/>
<dbReference type="EMBL" id="CP125947">
    <property type="protein sequence ID" value="WHS66515.1"/>
    <property type="molecule type" value="Genomic_DNA"/>
</dbReference>
<dbReference type="Proteomes" id="UP001240697">
    <property type="component" value="Chromosome"/>
</dbReference>
<evidence type="ECO:0000313" key="2">
    <source>
        <dbReference type="Proteomes" id="UP001240697"/>
    </source>
</evidence>
<protein>
    <submittedName>
        <fullName evidence="1">Uncharacterized protein</fullName>
    </submittedName>
</protein>
<gene>
    <name evidence="1" type="ORF">QMY55_05090</name>
</gene>
<evidence type="ECO:0000313" key="1">
    <source>
        <dbReference type="EMBL" id="WHS66515.1"/>
    </source>
</evidence>